<dbReference type="GO" id="GO:0035556">
    <property type="term" value="P:intracellular signal transduction"/>
    <property type="evidence" value="ECO:0007669"/>
    <property type="project" value="InterPro"/>
</dbReference>
<reference evidence="5" key="1">
    <citation type="submission" date="2018-11" db="EMBL/GenBank/DDBJ databases">
        <authorList>
            <person name="Alioto T."/>
            <person name="Alioto T."/>
        </authorList>
    </citation>
    <scope>NUCLEOTIDE SEQUENCE</scope>
</reference>
<dbReference type="OrthoDB" id="20872at2759"/>
<dbReference type="SUPFAM" id="SSF158235">
    <property type="entry name" value="SOCS box-like"/>
    <property type="match status" value="1"/>
</dbReference>
<evidence type="ECO:0000313" key="6">
    <source>
        <dbReference type="Proteomes" id="UP000596742"/>
    </source>
</evidence>
<feature type="repeat" description="ANK" evidence="3">
    <location>
        <begin position="40"/>
        <end position="72"/>
    </location>
</feature>
<dbReference type="SMART" id="SM00969">
    <property type="entry name" value="SOCS_box"/>
    <property type="match status" value="1"/>
</dbReference>
<proteinExistence type="predicted"/>
<dbReference type="PROSITE" id="PS50088">
    <property type="entry name" value="ANK_REPEAT"/>
    <property type="match status" value="5"/>
</dbReference>
<dbReference type="Pfam" id="PF12796">
    <property type="entry name" value="Ank_2"/>
    <property type="match status" value="3"/>
</dbReference>
<dbReference type="PROSITE" id="PS50225">
    <property type="entry name" value="SOCS"/>
    <property type="match status" value="1"/>
</dbReference>
<feature type="repeat" description="ANK" evidence="3">
    <location>
        <begin position="146"/>
        <end position="178"/>
    </location>
</feature>
<dbReference type="CDD" id="cd03716">
    <property type="entry name" value="SOCS_ASB_like"/>
    <property type="match status" value="1"/>
</dbReference>
<dbReference type="Proteomes" id="UP000596742">
    <property type="component" value="Unassembled WGS sequence"/>
</dbReference>
<keyword evidence="2 3" id="KW-0040">ANK repeat</keyword>
<evidence type="ECO:0000313" key="5">
    <source>
        <dbReference type="EMBL" id="VDI65767.1"/>
    </source>
</evidence>
<evidence type="ECO:0000259" key="4">
    <source>
        <dbReference type="PROSITE" id="PS50225"/>
    </source>
</evidence>
<feature type="domain" description="SOCS box" evidence="4">
    <location>
        <begin position="368"/>
        <end position="411"/>
    </location>
</feature>
<keyword evidence="1" id="KW-0677">Repeat</keyword>
<comment type="caution">
    <text evidence="5">The sequence shown here is derived from an EMBL/GenBank/DDBJ whole genome shotgun (WGS) entry which is preliminary data.</text>
</comment>
<protein>
    <recommendedName>
        <fullName evidence="4">SOCS box domain-containing protein</fullName>
    </recommendedName>
</protein>
<evidence type="ECO:0000256" key="1">
    <source>
        <dbReference type="ARBA" id="ARBA00022737"/>
    </source>
</evidence>
<dbReference type="AlphaFoldDB" id="A0A8B6GLM6"/>
<name>A0A8B6GLM6_MYTGA</name>
<sequence length="422" mass="46761">MAFELLLTAINNGNREQVEYIYLQEKAGNDPDFSFNYTDNVRTPLCAAAASDNIDIVRLLLSFGADPNLRIEMDGTMPLHLACDKEKRCNTNTSIVKELIDAEAYIDQQNAGGVTPIHLACSKENIEIVECLLEEGADCDSLNRDTGETTLVIACCLGNLELINMLAKYGCRIDYPNNMPLITCISRGNIPAVTLLLEKGEDIHKRPGDYLSYACDFNRIDMMEYLRTLGIDVNSRRTSTVFELAPLHVACMSRSIELRVVEKLLSWDADVSIPSATGDTALHYAAQNLDINKAKIMILHGANVNAVDDIGLTPLTAALTSILDPTQIFNIIKLFYAAGTTIPKETVDTIERHHAKKLACLKDSIELLNIYSTNPHTLKDICRIKIRSILGKTCKKNVSSLLLPKQITDYLNFGDMFIPDIS</sequence>
<dbReference type="SUPFAM" id="SSF48403">
    <property type="entry name" value="Ankyrin repeat"/>
    <property type="match status" value="1"/>
</dbReference>
<dbReference type="InterPro" id="IPR036770">
    <property type="entry name" value="Ankyrin_rpt-contain_sf"/>
</dbReference>
<dbReference type="PANTHER" id="PTHR24198">
    <property type="entry name" value="ANKYRIN REPEAT AND PROTEIN KINASE DOMAIN-CONTAINING PROTEIN"/>
    <property type="match status" value="1"/>
</dbReference>
<dbReference type="InterPro" id="IPR036036">
    <property type="entry name" value="SOCS_box-like_dom_sf"/>
</dbReference>
<feature type="repeat" description="ANK" evidence="3">
    <location>
        <begin position="242"/>
        <end position="276"/>
    </location>
</feature>
<gene>
    <name evidence="5" type="ORF">MGAL_10B012917</name>
</gene>
<dbReference type="Gene3D" id="1.25.40.20">
    <property type="entry name" value="Ankyrin repeat-containing domain"/>
    <property type="match status" value="2"/>
</dbReference>
<dbReference type="PROSITE" id="PS50297">
    <property type="entry name" value="ANK_REP_REGION"/>
    <property type="match status" value="3"/>
</dbReference>
<evidence type="ECO:0000256" key="3">
    <source>
        <dbReference type="PROSITE-ProRule" id="PRU00023"/>
    </source>
</evidence>
<keyword evidence="6" id="KW-1185">Reference proteome</keyword>
<dbReference type="EMBL" id="UYJE01008645">
    <property type="protein sequence ID" value="VDI65767.1"/>
    <property type="molecule type" value="Genomic_DNA"/>
</dbReference>
<accession>A0A8B6GLM6</accession>
<evidence type="ECO:0000256" key="2">
    <source>
        <dbReference type="ARBA" id="ARBA00023043"/>
    </source>
</evidence>
<dbReference type="PANTHER" id="PTHR24198:SF165">
    <property type="entry name" value="ANKYRIN REPEAT-CONTAINING PROTEIN-RELATED"/>
    <property type="match status" value="1"/>
</dbReference>
<dbReference type="InterPro" id="IPR001496">
    <property type="entry name" value="SOCS_box"/>
</dbReference>
<dbReference type="SMART" id="SM00248">
    <property type="entry name" value="ANK"/>
    <property type="match status" value="8"/>
</dbReference>
<dbReference type="Pfam" id="PF07525">
    <property type="entry name" value="SOCS_box"/>
    <property type="match status" value="1"/>
</dbReference>
<dbReference type="Gene3D" id="1.10.750.20">
    <property type="entry name" value="SOCS box"/>
    <property type="match status" value="1"/>
</dbReference>
<dbReference type="InterPro" id="IPR002110">
    <property type="entry name" value="Ankyrin_rpt"/>
</dbReference>
<organism evidence="5 6">
    <name type="scientific">Mytilus galloprovincialis</name>
    <name type="common">Mediterranean mussel</name>
    <dbReference type="NCBI Taxonomy" id="29158"/>
    <lineage>
        <taxon>Eukaryota</taxon>
        <taxon>Metazoa</taxon>
        <taxon>Spiralia</taxon>
        <taxon>Lophotrochozoa</taxon>
        <taxon>Mollusca</taxon>
        <taxon>Bivalvia</taxon>
        <taxon>Autobranchia</taxon>
        <taxon>Pteriomorphia</taxon>
        <taxon>Mytilida</taxon>
        <taxon>Mytiloidea</taxon>
        <taxon>Mytilidae</taxon>
        <taxon>Mytilinae</taxon>
        <taxon>Mytilus</taxon>
    </lineage>
</organism>
<feature type="repeat" description="ANK" evidence="3">
    <location>
        <begin position="112"/>
        <end position="144"/>
    </location>
</feature>
<feature type="repeat" description="ANK" evidence="3">
    <location>
        <begin position="277"/>
        <end position="309"/>
    </location>
</feature>